<proteinExistence type="predicted"/>
<reference evidence="2 3" key="1">
    <citation type="submission" date="2019-06" db="EMBL/GenBank/DDBJ databases">
        <title>A chromosomal-level reference genome of Carpinus fangiana (Coryloideae, Betulaceae).</title>
        <authorList>
            <person name="Yang X."/>
            <person name="Wang Z."/>
            <person name="Zhang L."/>
            <person name="Hao G."/>
            <person name="Liu J."/>
            <person name="Yang Y."/>
        </authorList>
    </citation>
    <scope>NUCLEOTIDE SEQUENCE [LARGE SCALE GENOMIC DNA]</scope>
    <source>
        <strain evidence="2">Cfa_2016G</strain>
        <tissue evidence="2">Leaf</tissue>
    </source>
</reference>
<dbReference type="Proteomes" id="UP000327013">
    <property type="component" value="Chromosome 2"/>
</dbReference>
<sequence length="53" mass="5839">MARATLLAVLVLLSSMATGFYSVSSTGFSKVFLGFKERMEGDRQMYVVRVGET</sequence>
<dbReference type="AlphaFoldDB" id="A0A5N6QVY7"/>
<gene>
    <name evidence="2" type="ORF">FH972_006496</name>
</gene>
<keyword evidence="1" id="KW-0732">Signal</keyword>
<dbReference type="OrthoDB" id="2215036at2759"/>
<evidence type="ECO:0000313" key="3">
    <source>
        <dbReference type="Proteomes" id="UP000327013"/>
    </source>
</evidence>
<feature type="chain" id="PRO_5024318591" evidence="1">
    <location>
        <begin position="20"/>
        <end position="53"/>
    </location>
</feature>
<keyword evidence="3" id="KW-1185">Reference proteome</keyword>
<organism evidence="2 3">
    <name type="scientific">Carpinus fangiana</name>
    <dbReference type="NCBI Taxonomy" id="176857"/>
    <lineage>
        <taxon>Eukaryota</taxon>
        <taxon>Viridiplantae</taxon>
        <taxon>Streptophyta</taxon>
        <taxon>Embryophyta</taxon>
        <taxon>Tracheophyta</taxon>
        <taxon>Spermatophyta</taxon>
        <taxon>Magnoliopsida</taxon>
        <taxon>eudicotyledons</taxon>
        <taxon>Gunneridae</taxon>
        <taxon>Pentapetalae</taxon>
        <taxon>rosids</taxon>
        <taxon>fabids</taxon>
        <taxon>Fagales</taxon>
        <taxon>Betulaceae</taxon>
        <taxon>Carpinus</taxon>
    </lineage>
</organism>
<evidence type="ECO:0000256" key="1">
    <source>
        <dbReference type="SAM" id="SignalP"/>
    </source>
</evidence>
<accession>A0A5N6QVY7</accession>
<dbReference type="EMBL" id="CM017322">
    <property type="protein sequence ID" value="KAE8010102.1"/>
    <property type="molecule type" value="Genomic_DNA"/>
</dbReference>
<protein>
    <submittedName>
        <fullName evidence="2">Uncharacterized protein</fullName>
    </submittedName>
</protein>
<feature type="signal peptide" evidence="1">
    <location>
        <begin position="1"/>
        <end position="19"/>
    </location>
</feature>
<evidence type="ECO:0000313" key="2">
    <source>
        <dbReference type="EMBL" id="KAE8010102.1"/>
    </source>
</evidence>
<name>A0A5N6QVY7_9ROSI</name>